<dbReference type="SUPFAM" id="SSF50118">
    <property type="entry name" value="Cell growth inhibitor/plasmid maintenance toxic component"/>
    <property type="match status" value="1"/>
</dbReference>
<dbReference type="GO" id="GO:0016075">
    <property type="term" value="P:rRNA catabolic process"/>
    <property type="evidence" value="ECO:0007669"/>
    <property type="project" value="TreeGrafter"/>
</dbReference>
<dbReference type="PANTHER" id="PTHR33988:SF3">
    <property type="entry name" value="ENDORIBONUCLEASE TOXIN CHPB-RELATED"/>
    <property type="match status" value="1"/>
</dbReference>
<comment type="caution">
    <text evidence="1">The sequence shown here is derived from an EMBL/GenBank/DDBJ whole genome shotgun (WGS) entry which is preliminary data.</text>
</comment>
<dbReference type="NCBIfam" id="NF007386">
    <property type="entry name" value="PRK09907.1"/>
    <property type="match status" value="1"/>
</dbReference>
<dbReference type="InterPro" id="IPR011067">
    <property type="entry name" value="Plasmid_toxin/cell-grow_inhib"/>
</dbReference>
<dbReference type="GO" id="GO:0006402">
    <property type="term" value="P:mRNA catabolic process"/>
    <property type="evidence" value="ECO:0007669"/>
    <property type="project" value="TreeGrafter"/>
</dbReference>
<evidence type="ECO:0000313" key="2">
    <source>
        <dbReference type="Proteomes" id="UP001157947"/>
    </source>
</evidence>
<proteinExistence type="predicted"/>
<name>A0AA46AFL2_9AQUI</name>
<dbReference type="RefSeq" id="WP_265134795.1">
    <property type="nucleotide sequence ID" value="NZ_FXTX01000020.1"/>
</dbReference>
<protein>
    <submittedName>
        <fullName evidence="1">mRNA interferase MazF</fullName>
    </submittedName>
</protein>
<gene>
    <name evidence="1" type="ORF">SAMN06264868_12029</name>
</gene>
<dbReference type="AlphaFoldDB" id="A0AA46AFL2"/>
<keyword evidence="2" id="KW-1185">Reference proteome</keyword>
<dbReference type="GO" id="GO:0004521">
    <property type="term" value="F:RNA endonuclease activity"/>
    <property type="evidence" value="ECO:0007669"/>
    <property type="project" value="TreeGrafter"/>
</dbReference>
<accession>A0AA46AFL2</accession>
<sequence length="116" mass="13470">MVKRFGEIYIPDIGDIVWLDFDPQVGREQAKRRPAICLSPKDYNEKSELAIFCPITSVSKGYPFEVEINIEKIKGVILADQVRSLDYKERKAQFIQQAPEDILEKVKDYICLLIDY</sequence>
<reference evidence="1" key="1">
    <citation type="submission" date="2017-05" db="EMBL/GenBank/DDBJ databases">
        <authorList>
            <person name="Varghese N."/>
            <person name="Submissions S."/>
        </authorList>
    </citation>
    <scope>NUCLEOTIDE SEQUENCE</scope>
    <source>
        <strain evidence="1">DSM 18763</strain>
    </source>
</reference>
<dbReference type="Proteomes" id="UP001157947">
    <property type="component" value="Unassembled WGS sequence"/>
</dbReference>
<dbReference type="EMBL" id="FXTX01000020">
    <property type="protein sequence ID" value="SMP20312.1"/>
    <property type="molecule type" value="Genomic_DNA"/>
</dbReference>
<dbReference type="Gene3D" id="2.30.30.110">
    <property type="match status" value="1"/>
</dbReference>
<organism evidence="1 2">
    <name type="scientific">Venenivibrio stagnispumantis</name>
    <dbReference type="NCBI Taxonomy" id="407998"/>
    <lineage>
        <taxon>Bacteria</taxon>
        <taxon>Pseudomonadati</taxon>
        <taxon>Aquificota</taxon>
        <taxon>Aquificia</taxon>
        <taxon>Aquificales</taxon>
        <taxon>Hydrogenothermaceae</taxon>
        <taxon>Venenivibrio</taxon>
    </lineage>
</organism>
<evidence type="ECO:0000313" key="1">
    <source>
        <dbReference type="EMBL" id="SMP20312.1"/>
    </source>
</evidence>
<dbReference type="GO" id="GO:0003677">
    <property type="term" value="F:DNA binding"/>
    <property type="evidence" value="ECO:0007669"/>
    <property type="project" value="InterPro"/>
</dbReference>
<dbReference type="InterPro" id="IPR003477">
    <property type="entry name" value="PemK-like"/>
</dbReference>
<dbReference type="Pfam" id="PF02452">
    <property type="entry name" value="PemK_toxin"/>
    <property type="match status" value="1"/>
</dbReference>
<dbReference type="PANTHER" id="PTHR33988">
    <property type="entry name" value="ENDORIBONUCLEASE MAZF-RELATED"/>
    <property type="match status" value="1"/>
</dbReference>